<evidence type="ECO:0000259" key="6">
    <source>
        <dbReference type="Pfam" id="PF00881"/>
    </source>
</evidence>
<organism evidence="7 8">
    <name type="scientific">Anaeromonas frigoriresistens</name>
    <dbReference type="NCBI Taxonomy" id="2683708"/>
    <lineage>
        <taxon>Bacteria</taxon>
        <taxon>Bacillati</taxon>
        <taxon>Bacillota</taxon>
        <taxon>Tissierellia</taxon>
        <taxon>Tissierellales</taxon>
        <taxon>Thermohalobacteraceae</taxon>
        <taxon>Anaeromonas</taxon>
    </lineage>
</organism>
<evidence type="ECO:0000256" key="5">
    <source>
        <dbReference type="PIRNR" id="PIRNR005426"/>
    </source>
</evidence>
<dbReference type="InterPro" id="IPR016446">
    <property type="entry name" value="Flavin_OxRdtase_Frp"/>
</dbReference>
<evidence type="ECO:0000256" key="1">
    <source>
        <dbReference type="ARBA" id="ARBA00008366"/>
    </source>
</evidence>
<keyword evidence="4 5" id="KW-0560">Oxidoreductase</keyword>
<evidence type="ECO:0000256" key="2">
    <source>
        <dbReference type="ARBA" id="ARBA00022630"/>
    </source>
</evidence>
<reference evidence="7" key="1">
    <citation type="submission" date="2019-12" db="EMBL/GenBank/DDBJ databases">
        <title>Clostridiaceae gen. nov. sp. nov., isolated from sediment in Xinjiang, China.</title>
        <authorList>
            <person name="Zhang R."/>
        </authorList>
    </citation>
    <scope>NUCLEOTIDE SEQUENCE</scope>
    <source>
        <strain evidence="7">D2Q-11</strain>
    </source>
</reference>
<dbReference type="GO" id="GO:0052873">
    <property type="term" value="F:FMN reductase (NADPH) activity"/>
    <property type="evidence" value="ECO:0007669"/>
    <property type="project" value="UniProtKB-EC"/>
</dbReference>
<feature type="domain" description="Nitroreductase" evidence="6">
    <location>
        <begin position="9"/>
        <end position="163"/>
    </location>
</feature>
<dbReference type="NCBIfam" id="NF008033">
    <property type="entry name" value="PRK10765.1"/>
    <property type="match status" value="1"/>
</dbReference>
<dbReference type="RefSeq" id="WP_203367086.1">
    <property type="nucleotide sequence ID" value="NZ_WSFT01000042.1"/>
</dbReference>
<dbReference type="PANTHER" id="PTHR43425:SF2">
    <property type="entry name" value="OXYGEN-INSENSITIVE NADPH NITROREDUCTASE"/>
    <property type="match status" value="1"/>
</dbReference>
<evidence type="ECO:0000256" key="3">
    <source>
        <dbReference type="ARBA" id="ARBA00022643"/>
    </source>
</evidence>
<keyword evidence="8" id="KW-1185">Reference proteome</keyword>
<name>A0A942UZI2_9FIRM</name>
<dbReference type="PIRSF" id="PIRSF005426">
    <property type="entry name" value="Frp"/>
    <property type="match status" value="1"/>
</dbReference>
<protein>
    <submittedName>
        <fullName evidence="7">Oxygen-insensitive NADPH nitroreductase</fullName>
        <ecNumber evidence="7">1.5.1.38</ecNumber>
    </submittedName>
</protein>
<evidence type="ECO:0000256" key="4">
    <source>
        <dbReference type="ARBA" id="ARBA00023002"/>
    </source>
</evidence>
<dbReference type="InterPro" id="IPR000415">
    <property type="entry name" value="Nitroreductase-like"/>
</dbReference>
<keyword evidence="3 5" id="KW-0288">FMN</keyword>
<keyword evidence="5" id="KW-0521">NADP</keyword>
<gene>
    <name evidence="7" type="primary">nfsA</name>
    <name evidence="7" type="ORF">GOQ27_11860</name>
</gene>
<comment type="caution">
    <text evidence="7">The sequence shown here is derived from an EMBL/GenBank/DDBJ whole genome shotgun (WGS) entry which is preliminary data.</text>
</comment>
<dbReference type="Proteomes" id="UP000724672">
    <property type="component" value="Unassembled WGS sequence"/>
</dbReference>
<dbReference type="Gene3D" id="3.40.109.10">
    <property type="entry name" value="NADH Oxidase"/>
    <property type="match status" value="1"/>
</dbReference>
<evidence type="ECO:0000313" key="8">
    <source>
        <dbReference type="Proteomes" id="UP000724672"/>
    </source>
</evidence>
<dbReference type="EC" id="1.5.1.38" evidence="7"/>
<dbReference type="AlphaFoldDB" id="A0A942UZI2"/>
<dbReference type="InterPro" id="IPR029479">
    <property type="entry name" value="Nitroreductase"/>
</dbReference>
<sequence>MNETINLIHKHRSIRKYQNKPIEEDKFKAIIEAGQMSPSSSFIQGYTIIRVKDKDNRIKIAKLGGDQPYIEQAPEFLVFCGDINRLSLACDMNGVDMKEGYTEGLLLATVDTAIMAQNIMIAAESLGIGGVYIGGIRNNPKEISKILELPKNVYPIFGICLGYPAQDPILRPRLPYEVILKEDRYNIEGDKEKLKEYDEVMKEYYIERTKGKIKNGWTDQISKKMGNELRPHMKEFLKEQGFDMK</sequence>
<dbReference type="PANTHER" id="PTHR43425">
    <property type="entry name" value="OXYGEN-INSENSITIVE NADPH NITROREDUCTASE"/>
    <property type="match status" value="1"/>
</dbReference>
<dbReference type="Pfam" id="PF00881">
    <property type="entry name" value="Nitroreductase"/>
    <property type="match status" value="1"/>
</dbReference>
<dbReference type="CDD" id="cd02146">
    <property type="entry name" value="NfsA-like"/>
    <property type="match status" value="1"/>
</dbReference>
<proteinExistence type="inferred from homology"/>
<comment type="similarity">
    <text evidence="1 5">Belongs to the flavin oxidoreductase frp family.</text>
</comment>
<accession>A0A942UZI2</accession>
<keyword evidence="2 5" id="KW-0285">Flavoprotein</keyword>
<evidence type="ECO:0000313" key="7">
    <source>
        <dbReference type="EMBL" id="MBS4539161.1"/>
    </source>
</evidence>
<dbReference type="EMBL" id="WSFT01000042">
    <property type="protein sequence ID" value="MBS4539161.1"/>
    <property type="molecule type" value="Genomic_DNA"/>
</dbReference>
<dbReference type="SUPFAM" id="SSF55469">
    <property type="entry name" value="FMN-dependent nitroreductase-like"/>
    <property type="match status" value="1"/>
</dbReference>